<feature type="compositionally biased region" description="Low complexity" evidence="2">
    <location>
        <begin position="291"/>
        <end position="307"/>
    </location>
</feature>
<evidence type="ECO:0000256" key="1">
    <source>
        <dbReference type="ARBA" id="ARBA00022691"/>
    </source>
</evidence>
<keyword evidence="4" id="KW-1185">Reference proteome</keyword>
<evidence type="ECO:0000313" key="3">
    <source>
        <dbReference type="EMBL" id="KAL3808123.1"/>
    </source>
</evidence>
<comment type="caution">
    <text evidence="3">The sequence shown here is derived from an EMBL/GenBank/DDBJ whole genome shotgun (WGS) entry which is preliminary data.</text>
</comment>
<proteinExistence type="predicted"/>
<protein>
    <submittedName>
        <fullName evidence="3">Uncharacterized protein</fullName>
    </submittedName>
</protein>
<accession>A0ABD3R5T8</accession>
<sequence>MDAQATITDAIRSVRYNEAVVLTVDDSPSVEIVLVACLDEDNGGIVWRDAAASMTDATDATTSAGPAVDDSDVAPFSPGAVEDDVGIVRHLRTKAWAMPMLNDDRRNRLYDDAIREACSIAIGRRVAESSSRTTAKTREKTRIRILDVGSGTGLLAMMGARHALDASSRGGGGEADNDDIDVEVRVTSAEMASAMARLARITIDENDLSTYVRVVECHSTDADFVLVDDDDDDYSPDDAGLADVCTSELLESGLLGEGVLPSMRDAWERHLRPDAIVVPRRARVFAVPVEGLTSSPRSSSSSSSSMRRMTDEEGLVVVNAVTAFTGPEPRAFRLASRGVRPLTSAAASPSVDDAENDPSLSPYSMGDGSAKQRRDVLDDGSVLLGAVHRRDDPRALLVGRGITVPLHADAMLDGRYRDPSANLTSDDYRVVDDFRGMRPLAEPAMVLDFDFSSGANALPPPTGRSTSTWVNPTVDGACHGVLFWWELDLRDGDDDSCTYSTAPMVYAGKRSNDNGVESLWQDHWLQCLFVFGDGHSENDAVGSRMLTRGAPVRIIASHDDSSISFSIDTDTSAYWEQRYKTNATS</sequence>
<organism evidence="3 4">
    <name type="scientific">Cyclostephanos tholiformis</name>
    <dbReference type="NCBI Taxonomy" id="382380"/>
    <lineage>
        <taxon>Eukaryota</taxon>
        <taxon>Sar</taxon>
        <taxon>Stramenopiles</taxon>
        <taxon>Ochrophyta</taxon>
        <taxon>Bacillariophyta</taxon>
        <taxon>Coscinodiscophyceae</taxon>
        <taxon>Thalassiosirophycidae</taxon>
        <taxon>Stephanodiscales</taxon>
        <taxon>Stephanodiscaceae</taxon>
        <taxon>Cyclostephanos</taxon>
    </lineage>
</organism>
<feature type="region of interest" description="Disordered" evidence="2">
    <location>
        <begin position="291"/>
        <end position="310"/>
    </location>
</feature>
<dbReference type="InterPro" id="IPR025799">
    <property type="entry name" value="Arg_MeTrfase"/>
</dbReference>
<dbReference type="Gene3D" id="2.70.160.11">
    <property type="entry name" value="Hnrnp arginine n-methyltransferase1"/>
    <property type="match status" value="1"/>
</dbReference>
<dbReference type="EMBL" id="JALLPB020000545">
    <property type="protein sequence ID" value="KAL3808123.1"/>
    <property type="molecule type" value="Genomic_DNA"/>
</dbReference>
<dbReference type="PANTHER" id="PTHR11006:SF4">
    <property type="entry name" value="PROTEIN ARGININE N-METHYLTRANSFERASE 7"/>
    <property type="match status" value="1"/>
</dbReference>
<name>A0ABD3R5T8_9STRA</name>
<evidence type="ECO:0000256" key="2">
    <source>
        <dbReference type="SAM" id="MobiDB-lite"/>
    </source>
</evidence>
<evidence type="ECO:0000313" key="4">
    <source>
        <dbReference type="Proteomes" id="UP001530377"/>
    </source>
</evidence>
<keyword evidence="1" id="KW-0949">S-adenosyl-L-methionine</keyword>
<dbReference type="AlphaFoldDB" id="A0ABD3R5T8"/>
<dbReference type="Proteomes" id="UP001530377">
    <property type="component" value="Unassembled WGS sequence"/>
</dbReference>
<gene>
    <name evidence="3" type="ORF">ACHAXA_004977</name>
</gene>
<dbReference type="SUPFAM" id="SSF53335">
    <property type="entry name" value="S-adenosyl-L-methionine-dependent methyltransferases"/>
    <property type="match status" value="2"/>
</dbReference>
<dbReference type="InterPro" id="IPR029063">
    <property type="entry name" value="SAM-dependent_MTases_sf"/>
</dbReference>
<reference evidence="3 4" key="1">
    <citation type="submission" date="2024-10" db="EMBL/GenBank/DDBJ databases">
        <title>Updated reference genomes for cyclostephanoid diatoms.</title>
        <authorList>
            <person name="Roberts W.R."/>
            <person name="Alverson A.J."/>
        </authorList>
    </citation>
    <scope>NUCLEOTIDE SEQUENCE [LARGE SCALE GENOMIC DNA]</scope>
    <source>
        <strain evidence="3 4">AJA228-03</strain>
    </source>
</reference>
<dbReference type="Gene3D" id="3.40.50.150">
    <property type="entry name" value="Vaccinia Virus protein VP39"/>
    <property type="match status" value="1"/>
</dbReference>
<dbReference type="PANTHER" id="PTHR11006">
    <property type="entry name" value="PROTEIN ARGININE N-METHYLTRANSFERASE"/>
    <property type="match status" value="1"/>
</dbReference>
<feature type="region of interest" description="Disordered" evidence="2">
    <location>
        <begin position="343"/>
        <end position="372"/>
    </location>
</feature>